<dbReference type="OrthoDB" id="102559at2759"/>
<organism evidence="2 3">
    <name type="scientific">Coniophora puteana (strain RWD-64-598)</name>
    <name type="common">Brown rot fungus</name>
    <dbReference type="NCBI Taxonomy" id="741705"/>
    <lineage>
        <taxon>Eukaryota</taxon>
        <taxon>Fungi</taxon>
        <taxon>Dikarya</taxon>
        <taxon>Basidiomycota</taxon>
        <taxon>Agaricomycotina</taxon>
        <taxon>Agaricomycetes</taxon>
        <taxon>Agaricomycetidae</taxon>
        <taxon>Boletales</taxon>
        <taxon>Coniophorineae</taxon>
        <taxon>Coniophoraceae</taxon>
        <taxon>Coniophora</taxon>
    </lineage>
</organism>
<dbReference type="InterPro" id="IPR036873">
    <property type="entry name" value="Rhodanese-like_dom_sf"/>
</dbReference>
<evidence type="ECO:0000313" key="2">
    <source>
        <dbReference type="EMBL" id="EIW80887.1"/>
    </source>
</evidence>
<dbReference type="GO" id="GO:0004725">
    <property type="term" value="F:protein tyrosine phosphatase activity"/>
    <property type="evidence" value="ECO:0007669"/>
    <property type="project" value="TreeGrafter"/>
</dbReference>
<proteinExistence type="predicted"/>
<dbReference type="GO" id="GO:0005634">
    <property type="term" value="C:nucleus"/>
    <property type="evidence" value="ECO:0007669"/>
    <property type="project" value="TreeGrafter"/>
</dbReference>
<dbReference type="PANTHER" id="PTHR10828:SF38">
    <property type="entry name" value="ARSENICAL-RESISTANCE PROTEIN 2-RELATED"/>
    <property type="match status" value="1"/>
</dbReference>
<dbReference type="RefSeq" id="XP_007768350.1">
    <property type="nucleotide sequence ID" value="XM_007770160.1"/>
</dbReference>
<evidence type="ECO:0000313" key="3">
    <source>
        <dbReference type="Proteomes" id="UP000053558"/>
    </source>
</evidence>
<dbReference type="InterPro" id="IPR001763">
    <property type="entry name" value="Rhodanese-like_dom"/>
</dbReference>
<dbReference type="GeneID" id="19210343"/>
<dbReference type="Pfam" id="PF00581">
    <property type="entry name" value="Rhodanese"/>
    <property type="match status" value="1"/>
</dbReference>
<dbReference type="AlphaFoldDB" id="A0A5M3MPB3"/>
<gene>
    <name evidence="2" type="ORF">CONPUDRAFT_82018</name>
</gene>
<dbReference type="KEGG" id="cput:CONPUDRAFT_82018"/>
<keyword evidence="3" id="KW-1185">Reference proteome</keyword>
<accession>A0A5M3MPB3</accession>
<name>A0A5M3MPB3_CONPW</name>
<evidence type="ECO:0000259" key="1">
    <source>
        <dbReference type="PROSITE" id="PS50206"/>
    </source>
</evidence>
<dbReference type="SMART" id="SM00450">
    <property type="entry name" value="RHOD"/>
    <property type="match status" value="1"/>
</dbReference>
<dbReference type="SUPFAM" id="SSF52821">
    <property type="entry name" value="Rhodanese/Cell cycle control phosphatase"/>
    <property type="match status" value="1"/>
</dbReference>
<dbReference type="Proteomes" id="UP000053558">
    <property type="component" value="Unassembled WGS sequence"/>
</dbReference>
<dbReference type="OMA" id="RGGFTQW"/>
<dbReference type="GO" id="GO:0005737">
    <property type="term" value="C:cytoplasm"/>
    <property type="evidence" value="ECO:0007669"/>
    <property type="project" value="TreeGrafter"/>
</dbReference>
<feature type="domain" description="Rhodanese" evidence="1">
    <location>
        <begin position="53"/>
        <end position="152"/>
    </location>
</feature>
<dbReference type="PROSITE" id="PS50206">
    <property type="entry name" value="RHODANESE_3"/>
    <property type="match status" value="1"/>
</dbReference>
<dbReference type="Gene3D" id="3.40.250.10">
    <property type="entry name" value="Rhodanese-like domain"/>
    <property type="match status" value="1"/>
</dbReference>
<comment type="caution">
    <text evidence="2">The sequence shown here is derived from an EMBL/GenBank/DDBJ whole genome shotgun (WGS) entry which is preliminary data.</text>
</comment>
<sequence>MRVPLPRALTARQTSRLPFTFIFERHIHTSTPKMVQYVTGEELVEIIRSDKVPSKDYLIVDVRDADYRGGNIKGSFHLPSEKFEQNVQGLVSKTKDVPLVIFHCALSQARGPKAARDYENIRNAADGVSPAEVYILRGGFTQWQRRYKDHADLVENYDAAVWKYY</sequence>
<dbReference type="PANTHER" id="PTHR10828">
    <property type="entry name" value="M-PHASE INDUCER PHOSPHATASE DUAL SPECIFICITY PHOSPHATASE CDC25"/>
    <property type="match status" value="1"/>
</dbReference>
<reference evidence="3" key="1">
    <citation type="journal article" date="2012" name="Science">
        <title>The Paleozoic origin of enzymatic lignin decomposition reconstructed from 31 fungal genomes.</title>
        <authorList>
            <person name="Floudas D."/>
            <person name="Binder M."/>
            <person name="Riley R."/>
            <person name="Barry K."/>
            <person name="Blanchette R.A."/>
            <person name="Henrissat B."/>
            <person name="Martinez A.T."/>
            <person name="Otillar R."/>
            <person name="Spatafora J.W."/>
            <person name="Yadav J.S."/>
            <person name="Aerts A."/>
            <person name="Benoit I."/>
            <person name="Boyd A."/>
            <person name="Carlson A."/>
            <person name="Copeland A."/>
            <person name="Coutinho P.M."/>
            <person name="de Vries R.P."/>
            <person name="Ferreira P."/>
            <person name="Findley K."/>
            <person name="Foster B."/>
            <person name="Gaskell J."/>
            <person name="Glotzer D."/>
            <person name="Gorecki P."/>
            <person name="Heitman J."/>
            <person name="Hesse C."/>
            <person name="Hori C."/>
            <person name="Igarashi K."/>
            <person name="Jurgens J.A."/>
            <person name="Kallen N."/>
            <person name="Kersten P."/>
            <person name="Kohler A."/>
            <person name="Kuees U."/>
            <person name="Kumar T.K.A."/>
            <person name="Kuo A."/>
            <person name="LaButti K."/>
            <person name="Larrondo L.F."/>
            <person name="Lindquist E."/>
            <person name="Ling A."/>
            <person name="Lombard V."/>
            <person name="Lucas S."/>
            <person name="Lundell T."/>
            <person name="Martin R."/>
            <person name="McLaughlin D.J."/>
            <person name="Morgenstern I."/>
            <person name="Morin E."/>
            <person name="Murat C."/>
            <person name="Nagy L.G."/>
            <person name="Nolan M."/>
            <person name="Ohm R.A."/>
            <person name="Patyshakuliyeva A."/>
            <person name="Rokas A."/>
            <person name="Ruiz-Duenas F.J."/>
            <person name="Sabat G."/>
            <person name="Salamov A."/>
            <person name="Samejima M."/>
            <person name="Schmutz J."/>
            <person name="Slot J.C."/>
            <person name="St John F."/>
            <person name="Stenlid J."/>
            <person name="Sun H."/>
            <person name="Sun S."/>
            <person name="Syed K."/>
            <person name="Tsang A."/>
            <person name="Wiebenga A."/>
            <person name="Young D."/>
            <person name="Pisabarro A."/>
            <person name="Eastwood D.C."/>
            <person name="Martin F."/>
            <person name="Cullen D."/>
            <person name="Grigoriev I.V."/>
            <person name="Hibbett D.S."/>
        </authorList>
    </citation>
    <scope>NUCLEOTIDE SEQUENCE [LARGE SCALE GENOMIC DNA]</scope>
    <source>
        <strain evidence="3">RWD-64-598 SS2</strain>
    </source>
</reference>
<protein>
    <submittedName>
        <fullName evidence="2">Rhodanese-like protein</fullName>
    </submittedName>
</protein>
<dbReference type="EMBL" id="JH711578">
    <property type="protein sequence ID" value="EIW80887.1"/>
    <property type="molecule type" value="Genomic_DNA"/>
</dbReference>